<dbReference type="GO" id="GO:0015344">
    <property type="term" value="F:siderophore uptake transmembrane transporter activity"/>
    <property type="evidence" value="ECO:0007669"/>
    <property type="project" value="TreeGrafter"/>
</dbReference>
<dbReference type="InterPro" id="IPR010917">
    <property type="entry name" value="TonB_rcpt_CS"/>
</dbReference>
<evidence type="ECO:0000256" key="1">
    <source>
        <dbReference type="ARBA" id="ARBA00004571"/>
    </source>
</evidence>
<evidence type="ECO:0000256" key="16">
    <source>
        <dbReference type="SAM" id="SignalP"/>
    </source>
</evidence>
<evidence type="ECO:0000256" key="8">
    <source>
        <dbReference type="ARBA" id="ARBA00023004"/>
    </source>
</evidence>
<evidence type="ECO:0000256" key="4">
    <source>
        <dbReference type="ARBA" id="ARBA00022452"/>
    </source>
</evidence>
<dbReference type="RefSeq" id="WP_185661715.1">
    <property type="nucleotide sequence ID" value="NZ_CAWPOO010000013.1"/>
</dbReference>
<dbReference type="CDD" id="cd01347">
    <property type="entry name" value="ligand_gated_channel"/>
    <property type="match status" value="1"/>
</dbReference>
<dbReference type="GO" id="GO:0009279">
    <property type="term" value="C:cell outer membrane"/>
    <property type="evidence" value="ECO:0007669"/>
    <property type="project" value="UniProtKB-SubCell"/>
</dbReference>
<feature type="domain" description="TonB-dependent receptor-like beta-barrel" evidence="17">
    <location>
        <begin position="269"/>
        <end position="691"/>
    </location>
</feature>
<keyword evidence="5" id="KW-0410">Iron transport</keyword>
<dbReference type="PROSITE" id="PS01156">
    <property type="entry name" value="TONB_DEPENDENT_REC_2"/>
    <property type="match status" value="1"/>
</dbReference>
<dbReference type="InterPro" id="IPR036942">
    <property type="entry name" value="Beta-barrel_TonB_sf"/>
</dbReference>
<dbReference type="Gene3D" id="2.170.130.10">
    <property type="entry name" value="TonB-dependent receptor, plug domain"/>
    <property type="match status" value="1"/>
</dbReference>
<comment type="similarity">
    <text evidence="2 14 15">Belongs to the TonB-dependent receptor family.</text>
</comment>
<name>A0A7X1E9Y9_9BACT</name>
<evidence type="ECO:0000256" key="3">
    <source>
        <dbReference type="ARBA" id="ARBA00022448"/>
    </source>
</evidence>
<evidence type="ECO:0000259" key="18">
    <source>
        <dbReference type="Pfam" id="PF07715"/>
    </source>
</evidence>
<evidence type="ECO:0000256" key="14">
    <source>
        <dbReference type="PROSITE-ProRule" id="PRU01360"/>
    </source>
</evidence>
<evidence type="ECO:0000256" key="5">
    <source>
        <dbReference type="ARBA" id="ARBA00022496"/>
    </source>
</evidence>
<keyword evidence="6 14" id="KW-0812">Transmembrane</keyword>
<evidence type="ECO:0000313" key="19">
    <source>
        <dbReference type="EMBL" id="MBC2607851.1"/>
    </source>
</evidence>
<dbReference type="InterPro" id="IPR037066">
    <property type="entry name" value="Plug_dom_sf"/>
</dbReference>
<proteinExistence type="inferred from homology"/>
<evidence type="ECO:0000256" key="11">
    <source>
        <dbReference type="ARBA" id="ARBA00023136"/>
    </source>
</evidence>
<evidence type="ECO:0000256" key="6">
    <source>
        <dbReference type="ARBA" id="ARBA00022692"/>
    </source>
</evidence>
<evidence type="ECO:0000256" key="10">
    <source>
        <dbReference type="ARBA" id="ARBA00023077"/>
    </source>
</evidence>
<keyword evidence="9" id="KW-0406">Ion transport</keyword>
<accession>A0A7X1E9Y9</accession>
<evidence type="ECO:0000256" key="15">
    <source>
        <dbReference type="RuleBase" id="RU003357"/>
    </source>
</evidence>
<dbReference type="InterPro" id="IPR039426">
    <property type="entry name" value="TonB-dep_rcpt-like"/>
</dbReference>
<dbReference type="Proteomes" id="UP000526501">
    <property type="component" value="Unassembled WGS sequence"/>
</dbReference>
<sequence>MTKTKSSLAISALSLAVSATGQTVEEAYQASDDEVVELSSFTLFGDQYEIIGAATRLPLSDRETPQTISLIDGARLEAESMFNMDDVMRNVTGVNVSLYDTQRPLYFSRGFRITDFQVDGIPTYSNDTNQEFDTALYERVEILRGANGLFSGSGKPSGTVNLHRKKAEKGFAASITQTIGSWNYLRTQVDVNTPITSDGKFRSRFVVAYTDRDSFRDRYHEDKLAYLATFAADLTENTTLSFGFQRQDNEPTASVWGTIPPLAADGTPSELPYTTNFATDWAYWHRHSNTAFVNLEHKINEDWQLKAAINHTEGDEQSLSVYANAYAETWLNKEDGSGVILSGYSWDSDDTRDSIDLYLNGKIDLFEREHEVVFGASYSDYESVALNTTSGFAGTPYAYAIPNFYTWDGTAPEMELAYLPGQGVINTKSTGIYASTRLRLTDRFSTILGARITKWDTIDYGRNDDGTTAYVSSEYEVDNEFTPYVGFTYDLNENVTVYGSYTTIFEPQDNVDASGNILDPVDGTNLEIGIKSSFSDGRATFTAALFETSQDNFAVADPLNPDPLPSGKYPQIGVDGTKAEGIELQLSGKVTKDWSMIFGYTHNETSRHEGDPIWTNLPDDLLQLSTHYQFPGNWSRLAIGGGATWQSEILGSQYIPGQGYVQISQGAYTLLNMHVNYQINENLSATFSAKNATDEIYLSNLDYPQFGDPRNLLFSLRYDF</sequence>
<keyword evidence="13 14" id="KW-0998">Cell outer membrane</keyword>
<keyword evidence="20" id="KW-1185">Reference proteome</keyword>
<gene>
    <name evidence="19" type="ORF">H5P27_17490</name>
</gene>
<evidence type="ECO:0000259" key="17">
    <source>
        <dbReference type="Pfam" id="PF00593"/>
    </source>
</evidence>
<keyword evidence="11 14" id="KW-0472">Membrane</keyword>
<evidence type="ECO:0000256" key="13">
    <source>
        <dbReference type="ARBA" id="ARBA00023237"/>
    </source>
</evidence>
<dbReference type="Pfam" id="PF07715">
    <property type="entry name" value="Plug"/>
    <property type="match status" value="1"/>
</dbReference>
<feature type="domain" description="TonB-dependent receptor plug" evidence="18">
    <location>
        <begin position="61"/>
        <end position="159"/>
    </location>
</feature>
<keyword evidence="10 15" id="KW-0798">TonB box</keyword>
<dbReference type="NCBIfam" id="TIGR01783">
    <property type="entry name" value="TonB-siderophor"/>
    <property type="match status" value="1"/>
</dbReference>
<keyword evidence="7 16" id="KW-0732">Signal</keyword>
<evidence type="ECO:0000256" key="9">
    <source>
        <dbReference type="ARBA" id="ARBA00023065"/>
    </source>
</evidence>
<comment type="subcellular location">
    <subcellularLocation>
        <location evidence="1 14">Cell outer membrane</location>
        <topology evidence="1 14">Multi-pass membrane protein</topology>
    </subcellularLocation>
</comment>
<dbReference type="PANTHER" id="PTHR32552:SF74">
    <property type="entry name" value="HYDROXAMATE SIDEROPHORE RECEPTOR FHUE"/>
    <property type="match status" value="1"/>
</dbReference>
<keyword evidence="8" id="KW-0408">Iron</keyword>
<evidence type="ECO:0000256" key="2">
    <source>
        <dbReference type="ARBA" id="ARBA00009810"/>
    </source>
</evidence>
<dbReference type="InterPro" id="IPR000531">
    <property type="entry name" value="Beta-barrel_TonB"/>
</dbReference>
<organism evidence="19 20">
    <name type="scientific">Pelagicoccus albus</name>
    <dbReference type="NCBI Taxonomy" id="415222"/>
    <lineage>
        <taxon>Bacteria</taxon>
        <taxon>Pseudomonadati</taxon>
        <taxon>Verrucomicrobiota</taxon>
        <taxon>Opitutia</taxon>
        <taxon>Puniceicoccales</taxon>
        <taxon>Pelagicoccaceae</taxon>
        <taxon>Pelagicoccus</taxon>
    </lineage>
</organism>
<dbReference type="Pfam" id="PF00593">
    <property type="entry name" value="TonB_dep_Rec_b-barrel"/>
    <property type="match status" value="1"/>
</dbReference>
<dbReference type="GO" id="GO:0015891">
    <property type="term" value="P:siderophore transport"/>
    <property type="evidence" value="ECO:0007669"/>
    <property type="project" value="InterPro"/>
</dbReference>
<feature type="signal peptide" evidence="16">
    <location>
        <begin position="1"/>
        <end position="21"/>
    </location>
</feature>
<dbReference type="Gene3D" id="2.40.170.20">
    <property type="entry name" value="TonB-dependent receptor, beta-barrel domain"/>
    <property type="match status" value="1"/>
</dbReference>
<dbReference type="InterPro" id="IPR012910">
    <property type="entry name" value="Plug_dom"/>
</dbReference>
<evidence type="ECO:0000256" key="12">
    <source>
        <dbReference type="ARBA" id="ARBA00023170"/>
    </source>
</evidence>
<feature type="chain" id="PRO_5031228567" evidence="16">
    <location>
        <begin position="22"/>
        <end position="720"/>
    </location>
</feature>
<dbReference type="PROSITE" id="PS52016">
    <property type="entry name" value="TONB_DEPENDENT_REC_3"/>
    <property type="match status" value="1"/>
</dbReference>
<dbReference type="AlphaFoldDB" id="A0A7X1E9Y9"/>
<dbReference type="EMBL" id="JACHVC010000013">
    <property type="protein sequence ID" value="MBC2607851.1"/>
    <property type="molecule type" value="Genomic_DNA"/>
</dbReference>
<evidence type="ECO:0000256" key="7">
    <source>
        <dbReference type="ARBA" id="ARBA00022729"/>
    </source>
</evidence>
<dbReference type="SUPFAM" id="SSF56935">
    <property type="entry name" value="Porins"/>
    <property type="match status" value="1"/>
</dbReference>
<dbReference type="PANTHER" id="PTHR32552">
    <property type="entry name" value="FERRICHROME IRON RECEPTOR-RELATED"/>
    <property type="match status" value="1"/>
</dbReference>
<evidence type="ECO:0000313" key="20">
    <source>
        <dbReference type="Proteomes" id="UP000526501"/>
    </source>
</evidence>
<reference evidence="19 20" key="1">
    <citation type="submission" date="2020-07" db="EMBL/GenBank/DDBJ databases">
        <authorList>
            <person name="Feng X."/>
        </authorList>
    </citation>
    <scope>NUCLEOTIDE SEQUENCE [LARGE SCALE GENOMIC DNA]</scope>
    <source>
        <strain evidence="19 20">JCM23202</strain>
    </source>
</reference>
<dbReference type="InterPro" id="IPR010105">
    <property type="entry name" value="TonB_sidphr_rcpt"/>
</dbReference>
<keyword evidence="3 14" id="KW-0813">Transport</keyword>
<dbReference type="GO" id="GO:0038023">
    <property type="term" value="F:signaling receptor activity"/>
    <property type="evidence" value="ECO:0007669"/>
    <property type="project" value="InterPro"/>
</dbReference>
<keyword evidence="12 19" id="KW-0675">Receptor</keyword>
<keyword evidence="4 14" id="KW-1134">Transmembrane beta strand</keyword>
<protein>
    <submittedName>
        <fullName evidence="19">TonB-dependent siderophore receptor</fullName>
    </submittedName>
</protein>
<comment type="caution">
    <text evidence="19">The sequence shown here is derived from an EMBL/GenBank/DDBJ whole genome shotgun (WGS) entry which is preliminary data.</text>
</comment>